<dbReference type="EMBL" id="JBBPBN010000017">
    <property type="protein sequence ID" value="KAK9019524.1"/>
    <property type="molecule type" value="Genomic_DNA"/>
</dbReference>
<evidence type="ECO:0000313" key="9">
    <source>
        <dbReference type="EMBL" id="KAK9019524.1"/>
    </source>
</evidence>
<evidence type="ECO:0000313" key="10">
    <source>
        <dbReference type="Proteomes" id="UP001396334"/>
    </source>
</evidence>
<dbReference type="Gene3D" id="3.40.50.1820">
    <property type="entry name" value="alpha/beta hydrolase"/>
    <property type="match status" value="1"/>
</dbReference>
<dbReference type="InterPro" id="IPR000073">
    <property type="entry name" value="AB_hydrolase_1"/>
</dbReference>
<gene>
    <name evidence="9" type="ORF">V6N11_054042</name>
</gene>
<keyword evidence="2" id="KW-0812">Transmembrane</keyword>
<name>A0ABR2S3J8_9ROSI</name>
<keyword evidence="5" id="KW-0472">Membrane</keyword>
<evidence type="ECO:0000259" key="8">
    <source>
        <dbReference type="Pfam" id="PF13947"/>
    </source>
</evidence>
<evidence type="ECO:0000256" key="4">
    <source>
        <dbReference type="ARBA" id="ARBA00022989"/>
    </source>
</evidence>
<feature type="chain" id="PRO_5046262891" evidence="6">
    <location>
        <begin position="20"/>
        <end position="534"/>
    </location>
</feature>
<comment type="subcellular location">
    <subcellularLocation>
        <location evidence="1">Membrane</location>
        <topology evidence="1">Single-pass membrane protein</topology>
    </subcellularLocation>
</comment>
<evidence type="ECO:0000256" key="2">
    <source>
        <dbReference type="ARBA" id="ARBA00022692"/>
    </source>
</evidence>
<accession>A0ABR2S3J8</accession>
<keyword evidence="4" id="KW-1133">Transmembrane helix</keyword>
<dbReference type="Proteomes" id="UP001396334">
    <property type="component" value="Unassembled WGS sequence"/>
</dbReference>
<evidence type="ECO:0000256" key="5">
    <source>
        <dbReference type="ARBA" id="ARBA00023136"/>
    </source>
</evidence>
<feature type="signal peptide" evidence="6">
    <location>
        <begin position="1"/>
        <end position="19"/>
    </location>
</feature>
<evidence type="ECO:0000256" key="1">
    <source>
        <dbReference type="ARBA" id="ARBA00004167"/>
    </source>
</evidence>
<sequence>MSFFKIYKFFLHWVLKLAGISPQKIEIEPGTILNFWVPTETTSTAAVKSQKPAVVFLHGFAFDGILSWHIQALALAKDYSVYVPDLIFFGDSITDRTDRSVGFQAECIVEGLRKLGVGKCTLVGFSYGGMVGFKMAEVYPELVESIVVTGSVITLTESITRIRLDRLGFKSWADYLLPDSVKGVETLIQVASCRFPKLPRWIYKEILEGISINRKEKMEMLKAMVISDQEFPLPSYHQLAMAMLFYNTLCLSFLALIAAARANSCRSYCGNITVDYPFSLDYGCGHPGFKDLLFCMNDVLMFHISSGSYRVLDIDYAYQALTLHDPHMSTCDTIVLGGRGNGFAVEQWRAPYFNPTSDNVFMLIGCSAESPVFQGFPGKHLPCRNVSGMGCEEYYDCPAWSMVGHKTFGSVYGSGPPECCAVAFESIKAINLSKLQCEGYSSAYNLAPLRVDGAGGWSYGIRVKYSVQGNDEFCRACEATGGACGFGTDGVKQLCMCGSFNSTTNCDSGQKIYVICTFFPNMINSKSTQLPMFK</sequence>
<dbReference type="SUPFAM" id="SSF53474">
    <property type="entry name" value="alpha/beta-Hydrolases"/>
    <property type="match status" value="1"/>
</dbReference>
<proteinExistence type="predicted"/>
<dbReference type="PANTHER" id="PTHR33355:SF3">
    <property type="entry name" value="WALL-ASSOCIATED RECEPTOR KINASE GALACTURONAN-BINDING PROTEIN"/>
    <property type="match status" value="1"/>
</dbReference>
<reference evidence="9 10" key="1">
    <citation type="journal article" date="2024" name="G3 (Bethesda)">
        <title>Genome assembly of Hibiscus sabdariffa L. provides insights into metabolisms of medicinal natural products.</title>
        <authorList>
            <person name="Kim T."/>
        </authorList>
    </citation>
    <scope>NUCLEOTIDE SEQUENCE [LARGE SCALE GENOMIC DNA]</scope>
    <source>
        <strain evidence="9">TK-2024</strain>
        <tissue evidence="9">Old leaves</tissue>
    </source>
</reference>
<comment type="caution">
    <text evidence="9">The sequence shown here is derived from an EMBL/GenBank/DDBJ whole genome shotgun (WGS) entry which is preliminary data.</text>
</comment>
<evidence type="ECO:0000259" key="7">
    <source>
        <dbReference type="Pfam" id="PF00561"/>
    </source>
</evidence>
<organism evidence="9 10">
    <name type="scientific">Hibiscus sabdariffa</name>
    <name type="common">roselle</name>
    <dbReference type="NCBI Taxonomy" id="183260"/>
    <lineage>
        <taxon>Eukaryota</taxon>
        <taxon>Viridiplantae</taxon>
        <taxon>Streptophyta</taxon>
        <taxon>Embryophyta</taxon>
        <taxon>Tracheophyta</taxon>
        <taxon>Spermatophyta</taxon>
        <taxon>Magnoliopsida</taxon>
        <taxon>eudicotyledons</taxon>
        <taxon>Gunneridae</taxon>
        <taxon>Pentapetalae</taxon>
        <taxon>rosids</taxon>
        <taxon>malvids</taxon>
        <taxon>Malvales</taxon>
        <taxon>Malvaceae</taxon>
        <taxon>Malvoideae</taxon>
        <taxon>Hibiscus</taxon>
    </lineage>
</organism>
<keyword evidence="3 6" id="KW-0732">Signal</keyword>
<dbReference type="InterPro" id="IPR029058">
    <property type="entry name" value="AB_hydrolase_fold"/>
</dbReference>
<dbReference type="Pfam" id="PF13947">
    <property type="entry name" value="GUB_WAK_bind"/>
    <property type="match status" value="1"/>
</dbReference>
<keyword evidence="10" id="KW-1185">Reference proteome</keyword>
<feature type="domain" description="AB hydrolase-1" evidence="7">
    <location>
        <begin position="52"/>
        <end position="158"/>
    </location>
</feature>
<dbReference type="InterPro" id="IPR025287">
    <property type="entry name" value="WAK_GUB"/>
</dbReference>
<dbReference type="Pfam" id="PF00561">
    <property type="entry name" value="Abhydrolase_1"/>
    <property type="match status" value="1"/>
</dbReference>
<protein>
    <submittedName>
        <fullName evidence="9">Uncharacterized protein</fullName>
    </submittedName>
</protein>
<dbReference type="PANTHER" id="PTHR33355">
    <property type="entry name" value="WALL-ASSOCIATED RECEPTOR KINASE CARBOXY-TERMINAL PROTEIN-RELATED"/>
    <property type="match status" value="1"/>
</dbReference>
<evidence type="ECO:0000256" key="6">
    <source>
        <dbReference type="SAM" id="SignalP"/>
    </source>
</evidence>
<evidence type="ECO:0000256" key="3">
    <source>
        <dbReference type="ARBA" id="ARBA00022729"/>
    </source>
</evidence>
<feature type="domain" description="Wall-associated receptor kinase galacturonan-binding" evidence="8">
    <location>
        <begin position="265"/>
        <end position="325"/>
    </location>
</feature>